<name>A0A918XT93_9PROT</name>
<dbReference type="InterPro" id="IPR019886">
    <property type="entry name" value="Na_symporter_ssu"/>
</dbReference>
<dbReference type="NCBIfam" id="TIGR03647">
    <property type="entry name" value="Na_symport_sm"/>
    <property type="match status" value="1"/>
</dbReference>
<keyword evidence="1" id="KW-0472">Membrane</keyword>
<evidence type="ECO:0000313" key="4">
    <source>
        <dbReference type="Proteomes" id="UP000630353"/>
    </source>
</evidence>
<evidence type="ECO:0000259" key="2">
    <source>
        <dbReference type="Pfam" id="PF13937"/>
    </source>
</evidence>
<sequence length="88" mass="10460">MTDHASDNRQEHWNRTRNLMIAHLVVWFFFAYLVQWFAADLNKISFLHFPVGFYMAAQGSLFAFVIQLFIFVKQQDRIDRECGVAEED</sequence>
<organism evidence="3 4">
    <name type="scientific">Thalassobaculum fulvum</name>
    <dbReference type="NCBI Taxonomy" id="1633335"/>
    <lineage>
        <taxon>Bacteria</taxon>
        <taxon>Pseudomonadati</taxon>
        <taxon>Pseudomonadota</taxon>
        <taxon>Alphaproteobacteria</taxon>
        <taxon>Rhodospirillales</taxon>
        <taxon>Thalassobaculaceae</taxon>
        <taxon>Thalassobaculum</taxon>
    </lineage>
</organism>
<dbReference type="Pfam" id="PF13937">
    <property type="entry name" value="DUF4212"/>
    <property type="match status" value="1"/>
</dbReference>
<dbReference type="EMBL" id="BMZS01000007">
    <property type="protein sequence ID" value="GHD54348.1"/>
    <property type="molecule type" value="Genomic_DNA"/>
</dbReference>
<gene>
    <name evidence="3" type="ORF">GCM10017083_31760</name>
</gene>
<feature type="domain" description="Sodium symporter small subunit" evidence="2">
    <location>
        <begin position="9"/>
        <end position="84"/>
    </location>
</feature>
<dbReference type="RefSeq" id="WP_268245280.1">
    <property type="nucleotide sequence ID" value="NZ_BMZS01000007.1"/>
</dbReference>
<evidence type="ECO:0000313" key="3">
    <source>
        <dbReference type="EMBL" id="GHD54348.1"/>
    </source>
</evidence>
<evidence type="ECO:0000256" key="1">
    <source>
        <dbReference type="SAM" id="Phobius"/>
    </source>
</evidence>
<comment type="caution">
    <text evidence="3">The sequence shown here is derived from an EMBL/GenBank/DDBJ whole genome shotgun (WGS) entry which is preliminary data.</text>
</comment>
<keyword evidence="1" id="KW-0812">Transmembrane</keyword>
<dbReference type="AlphaFoldDB" id="A0A918XT93"/>
<protein>
    <recommendedName>
        <fullName evidence="2">Sodium symporter small subunit domain-containing protein</fullName>
    </recommendedName>
</protein>
<keyword evidence="1" id="KW-1133">Transmembrane helix</keyword>
<reference evidence="3" key="2">
    <citation type="submission" date="2020-09" db="EMBL/GenBank/DDBJ databases">
        <authorList>
            <person name="Sun Q."/>
            <person name="Kim S."/>
        </authorList>
    </citation>
    <scope>NUCLEOTIDE SEQUENCE</scope>
    <source>
        <strain evidence="3">KCTC 42651</strain>
    </source>
</reference>
<proteinExistence type="predicted"/>
<accession>A0A918XT93</accession>
<dbReference type="Proteomes" id="UP000630353">
    <property type="component" value="Unassembled WGS sequence"/>
</dbReference>
<feature type="transmembrane region" description="Helical" evidence="1">
    <location>
        <begin position="51"/>
        <end position="72"/>
    </location>
</feature>
<reference evidence="3" key="1">
    <citation type="journal article" date="2014" name="Int. J. Syst. Evol. Microbiol.">
        <title>Complete genome sequence of Corynebacterium casei LMG S-19264T (=DSM 44701T), isolated from a smear-ripened cheese.</title>
        <authorList>
            <consortium name="US DOE Joint Genome Institute (JGI-PGF)"/>
            <person name="Walter F."/>
            <person name="Albersmeier A."/>
            <person name="Kalinowski J."/>
            <person name="Ruckert C."/>
        </authorList>
    </citation>
    <scope>NUCLEOTIDE SEQUENCE</scope>
    <source>
        <strain evidence="3">KCTC 42651</strain>
    </source>
</reference>
<feature type="transmembrane region" description="Helical" evidence="1">
    <location>
        <begin position="21"/>
        <end position="39"/>
    </location>
</feature>
<keyword evidence="4" id="KW-1185">Reference proteome</keyword>